<dbReference type="EMBL" id="UOFD01000020">
    <property type="protein sequence ID" value="VAW50873.1"/>
    <property type="molecule type" value="Genomic_DNA"/>
</dbReference>
<keyword evidence="5" id="KW-0472">Membrane</keyword>
<keyword evidence="2" id="KW-1003">Cell membrane</keyword>
<reference evidence="7" key="1">
    <citation type="submission" date="2018-06" db="EMBL/GenBank/DDBJ databases">
        <authorList>
            <person name="Zhirakovskaya E."/>
        </authorList>
    </citation>
    <scope>NUCLEOTIDE SEQUENCE</scope>
</reference>
<dbReference type="CDD" id="cd02522">
    <property type="entry name" value="GT_2_like_a"/>
    <property type="match status" value="1"/>
</dbReference>
<keyword evidence="3" id="KW-0328">Glycosyltransferase</keyword>
<dbReference type="InterPro" id="IPR029044">
    <property type="entry name" value="Nucleotide-diphossugar_trans"/>
</dbReference>
<dbReference type="PANTHER" id="PTHR43646:SF2">
    <property type="entry name" value="GLYCOSYLTRANSFERASE 2-LIKE DOMAIN-CONTAINING PROTEIN"/>
    <property type="match status" value="1"/>
</dbReference>
<name>A0A3B0WEU6_9ZZZZ</name>
<keyword evidence="4" id="KW-0808">Transferase</keyword>
<accession>A0A3B0WEU6</accession>
<protein>
    <recommendedName>
        <fullName evidence="6">Glycosyltransferase 2-like domain-containing protein</fullName>
    </recommendedName>
</protein>
<feature type="domain" description="Glycosyltransferase 2-like" evidence="6">
    <location>
        <begin position="3"/>
        <end position="146"/>
    </location>
</feature>
<dbReference type="InterPro" id="IPR001173">
    <property type="entry name" value="Glyco_trans_2-like"/>
</dbReference>
<gene>
    <name evidence="7" type="ORF">MNBD_GAMMA06-1786</name>
</gene>
<dbReference type="GO" id="GO:0005886">
    <property type="term" value="C:plasma membrane"/>
    <property type="evidence" value="ECO:0007669"/>
    <property type="project" value="UniProtKB-SubCell"/>
</dbReference>
<dbReference type="AlphaFoldDB" id="A0A3B0WEU6"/>
<evidence type="ECO:0000256" key="5">
    <source>
        <dbReference type="ARBA" id="ARBA00023136"/>
    </source>
</evidence>
<dbReference type="SUPFAM" id="SSF53448">
    <property type="entry name" value="Nucleotide-diphospho-sugar transferases"/>
    <property type="match status" value="1"/>
</dbReference>
<dbReference type="Gene3D" id="3.90.550.10">
    <property type="entry name" value="Spore Coat Polysaccharide Biosynthesis Protein SpsA, Chain A"/>
    <property type="match status" value="1"/>
</dbReference>
<evidence type="ECO:0000256" key="2">
    <source>
        <dbReference type="ARBA" id="ARBA00022475"/>
    </source>
</evidence>
<dbReference type="NCBIfam" id="TIGR04283">
    <property type="entry name" value="glyco_like_mftF"/>
    <property type="match status" value="1"/>
</dbReference>
<dbReference type="InterPro" id="IPR026461">
    <property type="entry name" value="Trfase_2_rSAM/seldom_assoc"/>
</dbReference>
<dbReference type="GO" id="GO:0016757">
    <property type="term" value="F:glycosyltransferase activity"/>
    <property type="evidence" value="ECO:0007669"/>
    <property type="project" value="UniProtKB-KW"/>
</dbReference>
<dbReference type="PANTHER" id="PTHR43646">
    <property type="entry name" value="GLYCOSYLTRANSFERASE"/>
    <property type="match status" value="1"/>
</dbReference>
<comment type="subcellular location">
    <subcellularLocation>
        <location evidence="1">Cell membrane</location>
    </subcellularLocation>
</comment>
<evidence type="ECO:0000259" key="6">
    <source>
        <dbReference type="Pfam" id="PF00535"/>
    </source>
</evidence>
<evidence type="ECO:0000256" key="4">
    <source>
        <dbReference type="ARBA" id="ARBA00022679"/>
    </source>
</evidence>
<evidence type="ECO:0000313" key="7">
    <source>
        <dbReference type="EMBL" id="VAW50873.1"/>
    </source>
</evidence>
<sequence length="226" mass="25744">MLSIIIPTLNEEKALPQTLDILFKQINTEEVIVADGGSNDNTKKICAQFPGIIFINSNKGRSKQMNAAAKIAKGDTLLFLHADTHIPKHALHTINTQINKAGHKAGGFKHSFGGKDWRLRLISFLDNRRCQKTYIIYGDQAMFLKRDLFHQLGGFPDVEIMEDIHFCEKLVQHTTPVIIKDCVITDPRKFIKMGIWRSLYRVAAIQTRHELKLPVANDHPFFSEIR</sequence>
<proteinExistence type="predicted"/>
<dbReference type="Pfam" id="PF00535">
    <property type="entry name" value="Glycos_transf_2"/>
    <property type="match status" value="1"/>
</dbReference>
<evidence type="ECO:0000256" key="1">
    <source>
        <dbReference type="ARBA" id="ARBA00004236"/>
    </source>
</evidence>
<organism evidence="7">
    <name type="scientific">hydrothermal vent metagenome</name>
    <dbReference type="NCBI Taxonomy" id="652676"/>
    <lineage>
        <taxon>unclassified sequences</taxon>
        <taxon>metagenomes</taxon>
        <taxon>ecological metagenomes</taxon>
    </lineage>
</organism>
<evidence type="ECO:0000256" key="3">
    <source>
        <dbReference type="ARBA" id="ARBA00022676"/>
    </source>
</evidence>